<reference evidence="3" key="1">
    <citation type="submission" date="2018-05" db="EMBL/GenBank/DDBJ databases">
        <authorList>
            <person name="Li X."/>
        </authorList>
    </citation>
    <scope>NUCLEOTIDE SEQUENCE [LARGE SCALE GENOMIC DNA]</scope>
    <source>
        <strain evidence="3">LX32</strain>
    </source>
</reference>
<accession>A0A328AJP1</accession>
<feature type="signal peptide" evidence="1">
    <location>
        <begin position="1"/>
        <end position="18"/>
    </location>
</feature>
<dbReference type="EMBL" id="QFYQ01000001">
    <property type="protein sequence ID" value="RAK53624.1"/>
    <property type="molecule type" value="Genomic_DNA"/>
</dbReference>
<gene>
    <name evidence="2" type="ORF">DJ017_03310</name>
</gene>
<dbReference type="Pfam" id="PF20841">
    <property type="entry name" value="NtrZ"/>
    <property type="match status" value="1"/>
</dbReference>
<keyword evidence="3" id="KW-1185">Reference proteome</keyword>
<dbReference type="InterPro" id="IPR048887">
    <property type="entry name" value="NtrZ-like"/>
</dbReference>
<protein>
    <submittedName>
        <fullName evidence="2">Uncharacterized protein</fullName>
    </submittedName>
</protein>
<organism evidence="2 3">
    <name type="scientific">Phenylobacterium soli</name>
    <dbReference type="NCBI Taxonomy" id="2170551"/>
    <lineage>
        <taxon>Bacteria</taxon>
        <taxon>Pseudomonadati</taxon>
        <taxon>Pseudomonadota</taxon>
        <taxon>Alphaproteobacteria</taxon>
        <taxon>Caulobacterales</taxon>
        <taxon>Caulobacteraceae</taxon>
        <taxon>Phenylobacterium</taxon>
    </lineage>
</organism>
<keyword evidence="1" id="KW-0732">Signal</keyword>
<evidence type="ECO:0000313" key="2">
    <source>
        <dbReference type="EMBL" id="RAK53624.1"/>
    </source>
</evidence>
<evidence type="ECO:0000256" key="1">
    <source>
        <dbReference type="SAM" id="SignalP"/>
    </source>
</evidence>
<comment type="caution">
    <text evidence="2">The sequence shown here is derived from an EMBL/GenBank/DDBJ whole genome shotgun (WGS) entry which is preliminary data.</text>
</comment>
<dbReference type="AlphaFoldDB" id="A0A328AJP1"/>
<feature type="chain" id="PRO_5016316765" evidence="1">
    <location>
        <begin position="19"/>
        <end position="121"/>
    </location>
</feature>
<proteinExistence type="predicted"/>
<sequence length="121" mass="12544">MLIGAAALIGGAATAAQAADAAKGVDFSVRAEPAASPVVSGKTVNLDARRGRWGVTLNMQQPDTRQSTLNDVAAGAYFRITPSLRVGGAVALGDQQLQPGARTPTPDEGLPRVRLETKFKF</sequence>
<dbReference type="Proteomes" id="UP000249254">
    <property type="component" value="Unassembled WGS sequence"/>
</dbReference>
<name>A0A328AJP1_9CAUL</name>
<evidence type="ECO:0000313" key="3">
    <source>
        <dbReference type="Proteomes" id="UP000249254"/>
    </source>
</evidence>